<keyword evidence="6" id="KW-1185">Reference proteome</keyword>
<evidence type="ECO:0000256" key="1">
    <source>
        <dbReference type="SAM" id="MobiDB-lite"/>
    </source>
</evidence>
<dbReference type="PANTHER" id="PTHR12761">
    <property type="entry name" value="HERMANSKY-PUDLAK SYNDROME PROTEIN 1"/>
    <property type="match status" value="1"/>
</dbReference>
<evidence type="ECO:0000313" key="6">
    <source>
        <dbReference type="Proteomes" id="UP001159405"/>
    </source>
</evidence>
<dbReference type="InterPro" id="IPR043972">
    <property type="entry name" value="FUZ/MON1/HPS1_longin_1"/>
</dbReference>
<evidence type="ECO:0000313" key="5">
    <source>
        <dbReference type="EMBL" id="CAH3143049.1"/>
    </source>
</evidence>
<proteinExistence type="predicted"/>
<organism evidence="5 6">
    <name type="scientific">Porites lobata</name>
    <dbReference type="NCBI Taxonomy" id="104759"/>
    <lineage>
        <taxon>Eukaryota</taxon>
        <taxon>Metazoa</taxon>
        <taxon>Cnidaria</taxon>
        <taxon>Anthozoa</taxon>
        <taxon>Hexacorallia</taxon>
        <taxon>Scleractinia</taxon>
        <taxon>Fungiina</taxon>
        <taxon>Poritidae</taxon>
        <taxon>Porites</taxon>
    </lineage>
</organism>
<feature type="compositionally biased region" description="Basic and acidic residues" evidence="1">
    <location>
        <begin position="390"/>
        <end position="408"/>
    </location>
</feature>
<dbReference type="Pfam" id="PF19038">
    <property type="entry name" value="Fuz_longin_3"/>
    <property type="match status" value="1"/>
</dbReference>
<feature type="region of interest" description="Disordered" evidence="1">
    <location>
        <begin position="306"/>
        <end position="444"/>
    </location>
</feature>
<feature type="compositionally biased region" description="Polar residues" evidence="1">
    <location>
        <begin position="326"/>
        <end position="356"/>
    </location>
</feature>
<accession>A0ABN8PG14</accession>
<evidence type="ECO:0000259" key="3">
    <source>
        <dbReference type="Pfam" id="PF19037"/>
    </source>
</evidence>
<dbReference type="Proteomes" id="UP001159405">
    <property type="component" value="Unassembled WGS sequence"/>
</dbReference>
<evidence type="ECO:0000259" key="2">
    <source>
        <dbReference type="Pfam" id="PF19036"/>
    </source>
</evidence>
<feature type="compositionally biased region" description="Acidic residues" evidence="1">
    <location>
        <begin position="424"/>
        <end position="435"/>
    </location>
</feature>
<gene>
    <name evidence="5" type="ORF">PLOB_00043204</name>
</gene>
<name>A0ABN8PG14_9CNID</name>
<dbReference type="InterPro" id="IPR043970">
    <property type="entry name" value="FUZ/MON1/HPS1_longin_3"/>
</dbReference>
<dbReference type="Pfam" id="PF19037">
    <property type="entry name" value="Fuz_longin_2"/>
    <property type="match status" value="1"/>
</dbReference>
<comment type="caution">
    <text evidence="5">The sequence shown here is derived from an EMBL/GenBank/DDBJ whole genome shotgun (WGS) entry which is preliminary data.</text>
</comment>
<evidence type="ECO:0008006" key="7">
    <source>
        <dbReference type="Google" id="ProtNLM"/>
    </source>
</evidence>
<dbReference type="EMBL" id="CALNXK010000070">
    <property type="protein sequence ID" value="CAH3143049.1"/>
    <property type="molecule type" value="Genomic_DNA"/>
</dbReference>
<sequence length="813" mass="90888">MRTFRGTGGFLFVVNSRESHKIYHVIKFVPRLQKTVRPAFLASQVSKFHCKKMKALLIISSLPDIIFIHADKGFVKHINKLSREAGFIGEDHNEDEMDTTALSQIFSPMITSLTYMNELGNPYSSILCEDGTLFVFRQFDDMVFTAVNGDGEESEDFLKRKLLVLFKLATLHYGPCLELLKPEILSAQKKAWKTLGGLIDTWGFLSSQQQSFLVEAVERIHVNQTLSEMSIKLLDTTLNLARTKGEQNVLHALLLVNTKLLSLYSSRNASELKAADILMITVILHNIFPHSKQAIPLTLNRTPPPLAHPVVRKGGPSVSHRIISGPLSQGVSSMQGETSGTSAHSDPVDINTSSRKYASGDAEDVGYTGSSVEDEFYSPRSSPTPFSPVDGRESASQDVPKPPKEHFFTPRAPTPEYLRKLVEEEAEGETDEEEPDSHSSDRQHEYYRQPVYLSSDKCPYLPHVLHFVRLGTGTVLVLVSETKQSNVASFIYQALQSLASIKPSEDQGQRTAHQAQTLLEKLEASVRRVLEPIRTAVGVAVENQIRNLRYRWELVKRGDLLSFMMAPVGAEMSPQLEASVNEMTRCLKSLFSVMFCTSRGEPSISEQQLATISQIKGMLQSQLADFEDYLLVKGQRNVTMTAYLEDFPGLVHFIYVDRSSDQVTAPSINTTPSKIRDTSDPCYVIKQKIWDMWVYIHSYLLLGHTFIAVRDGDFLFTYCLWFEDSSGNPVVLHCPLPVLHGSPPPGILSTSFYKDLTRRCFPSAPANAVRCYELMCVHVGLVPVQFATKHIRSLASALFQTSLGANYPISLIQ</sequence>
<feature type="domain" description="FUZ/MON1/HPS1 third Longin" evidence="4">
    <location>
        <begin position="649"/>
        <end position="798"/>
    </location>
</feature>
<feature type="domain" description="FUZ/MON1/HPS1 second Longin" evidence="3">
    <location>
        <begin position="248"/>
        <end position="314"/>
    </location>
</feature>
<dbReference type="InterPro" id="IPR026053">
    <property type="entry name" value="HPS1"/>
</dbReference>
<reference evidence="5 6" key="1">
    <citation type="submission" date="2022-05" db="EMBL/GenBank/DDBJ databases">
        <authorList>
            <consortium name="Genoscope - CEA"/>
            <person name="William W."/>
        </authorList>
    </citation>
    <scope>NUCLEOTIDE SEQUENCE [LARGE SCALE GENOMIC DNA]</scope>
</reference>
<protein>
    <recommendedName>
        <fullName evidence="7">Hermansky-Pudlak syndrome 1</fullName>
    </recommendedName>
</protein>
<dbReference type="InterPro" id="IPR043971">
    <property type="entry name" value="FUZ/MON1/HPS1_longin_2"/>
</dbReference>
<dbReference type="PANTHER" id="PTHR12761:SF1">
    <property type="entry name" value="BLOC-3 COMPLEX MEMBER HPS1"/>
    <property type="match status" value="1"/>
</dbReference>
<dbReference type="Pfam" id="PF19036">
    <property type="entry name" value="Fuz_longin_1"/>
    <property type="match status" value="1"/>
</dbReference>
<evidence type="ECO:0000259" key="4">
    <source>
        <dbReference type="Pfam" id="PF19038"/>
    </source>
</evidence>
<feature type="domain" description="FUZ/MON1/HPS1 first Longin" evidence="2">
    <location>
        <begin position="54"/>
        <end position="202"/>
    </location>
</feature>